<comment type="pathway">
    <text evidence="12">Phospholipid metabolism; phosphatidylethanolamine biosynthesis; phosphatidylethanolamine from CDP-diacylglycerol: step 2/2.</text>
</comment>
<evidence type="ECO:0000256" key="7">
    <source>
        <dbReference type="ARBA" id="ARBA00023145"/>
    </source>
</evidence>
<comment type="subcellular location">
    <subcellularLocation>
        <location evidence="12">Cell membrane</location>
        <topology evidence="12">Peripheral membrane protein</topology>
    </subcellularLocation>
</comment>
<comment type="function">
    <text evidence="12">Catalyzes the formation of phosphatidylethanolamine (PtdEtn) from phosphatidylserine (PtdSer).</text>
</comment>
<dbReference type="RefSeq" id="WP_126768132.1">
    <property type="nucleotide sequence ID" value="NZ_PIPJ01000009.1"/>
</dbReference>
<dbReference type="EC" id="4.1.1.65" evidence="12"/>
<comment type="subunit">
    <text evidence="12">Heterodimer of a large membrane-associated beta subunit and a small pyruvoyl-containing alpha subunit.</text>
</comment>
<evidence type="ECO:0000256" key="8">
    <source>
        <dbReference type="ARBA" id="ARBA00023209"/>
    </source>
</evidence>
<dbReference type="PANTHER" id="PTHR10067:SF6">
    <property type="entry name" value="PHOSPHATIDYLSERINE DECARBOXYLASE PROENZYME, MITOCHONDRIAL"/>
    <property type="match status" value="1"/>
</dbReference>
<evidence type="ECO:0000256" key="2">
    <source>
        <dbReference type="ARBA" id="ARBA00022475"/>
    </source>
</evidence>
<comment type="catalytic activity">
    <reaction evidence="12">
        <text>a 1,2-diacyl-sn-glycero-3-phospho-L-serine + H(+) = a 1,2-diacyl-sn-glycero-3-phosphoethanolamine + CO2</text>
        <dbReference type="Rhea" id="RHEA:20828"/>
        <dbReference type="ChEBI" id="CHEBI:15378"/>
        <dbReference type="ChEBI" id="CHEBI:16526"/>
        <dbReference type="ChEBI" id="CHEBI:57262"/>
        <dbReference type="ChEBI" id="CHEBI:64612"/>
        <dbReference type="EC" id="4.1.1.65"/>
    </reaction>
</comment>
<comment type="PTM">
    <text evidence="12">Is synthesized initially as an inactive proenzyme. Formation of the active enzyme involves a self-maturation process in which the active site pyruvoyl group is generated from an internal serine residue via an autocatalytic post-translational modification. Two non-identical subunits are generated from the proenzyme in this reaction, and the pyruvate is formed at the N-terminus of the alpha chain, which is derived from the carboxyl end of the proenzyme. The autoendoproteolytic cleavage occurs by a canonical serine protease mechanism, in which the side chain hydroxyl group of the serine supplies its oxygen atom to form the C-terminus of the beta chain, while the remainder of the serine residue undergoes an oxidative deamination to produce ammonia and the pyruvoyl prosthetic group on the alpha chain. During this reaction, the Ser that is part of the protease active site of the proenzyme becomes the pyruvoyl prosthetic group, which constitutes an essential element of the active site of the mature decarboxylase.</text>
</comment>
<dbReference type="NCBIfam" id="TIGR00163">
    <property type="entry name" value="PS_decarb"/>
    <property type="match status" value="1"/>
</dbReference>
<evidence type="ECO:0000256" key="11">
    <source>
        <dbReference type="ARBA" id="ARBA00023317"/>
    </source>
</evidence>
<comment type="pathway">
    <text evidence="1">Lipid metabolism.</text>
</comment>
<feature type="active site" description="Schiff-base intermediate with substrate; via pyruvic acid; for decarboxylase activity" evidence="12">
    <location>
        <position position="255"/>
    </location>
</feature>
<dbReference type="EMBL" id="PIPJ01000009">
    <property type="protein sequence ID" value="RUO19023.1"/>
    <property type="molecule type" value="Genomic_DNA"/>
</dbReference>
<keyword evidence="2 12" id="KW-1003">Cell membrane</keyword>
<dbReference type="GO" id="GO:0004609">
    <property type="term" value="F:phosphatidylserine decarboxylase activity"/>
    <property type="evidence" value="ECO:0007669"/>
    <property type="project" value="UniProtKB-UniRule"/>
</dbReference>
<keyword evidence="4 12" id="KW-0210">Decarboxylase</keyword>
<evidence type="ECO:0000256" key="1">
    <source>
        <dbReference type="ARBA" id="ARBA00005189"/>
    </source>
</evidence>
<keyword evidence="7 12" id="KW-0865">Zymogen</keyword>
<organism evidence="13 14">
    <name type="scientific">Aliidiomarina iranensis</name>
    <dbReference type="NCBI Taxonomy" id="1434071"/>
    <lineage>
        <taxon>Bacteria</taxon>
        <taxon>Pseudomonadati</taxon>
        <taxon>Pseudomonadota</taxon>
        <taxon>Gammaproteobacteria</taxon>
        <taxon>Alteromonadales</taxon>
        <taxon>Idiomarinaceae</taxon>
        <taxon>Aliidiomarina</taxon>
    </lineage>
</organism>
<keyword evidence="9 12" id="KW-0456">Lyase</keyword>
<feature type="modified residue" description="Pyruvic acid (Ser); by autocatalysis" evidence="12">
    <location>
        <position position="255"/>
    </location>
</feature>
<feature type="chain" id="PRO_5023466999" description="Phosphatidylserine decarboxylase alpha chain" evidence="12">
    <location>
        <begin position="255"/>
        <end position="288"/>
    </location>
</feature>
<reference evidence="14" key="1">
    <citation type="journal article" date="2018" name="Front. Microbiol.">
        <title>Genome-Based Analysis Reveals the Taxonomy and Diversity of the Family Idiomarinaceae.</title>
        <authorList>
            <person name="Liu Y."/>
            <person name="Lai Q."/>
            <person name="Shao Z."/>
        </authorList>
    </citation>
    <scope>NUCLEOTIDE SEQUENCE [LARGE SCALE GENOMIC DNA]</scope>
    <source>
        <strain evidence="14">GBPy7</strain>
    </source>
</reference>
<feature type="site" description="Cleavage (non-hydrolytic); by autocatalysis" evidence="12">
    <location>
        <begin position="254"/>
        <end position="255"/>
    </location>
</feature>
<dbReference type="GO" id="GO:0005886">
    <property type="term" value="C:plasma membrane"/>
    <property type="evidence" value="ECO:0007669"/>
    <property type="project" value="UniProtKB-SubCell"/>
</dbReference>
<evidence type="ECO:0000256" key="3">
    <source>
        <dbReference type="ARBA" id="ARBA00022516"/>
    </source>
</evidence>
<dbReference type="InterPro" id="IPR033177">
    <property type="entry name" value="PSD-B"/>
</dbReference>
<comment type="caution">
    <text evidence="13">The sequence shown here is derived from an EMBL/GenBank/DDBJ whole genome shotgun (WGS) entry which is preliminary data.</text>
</comment>
<evidence type="ECO:0000256" key="5">
    <source>
        <dbReference type="ARBA" id="ARBA00023098"/>
    </source>
</evidence>
<keyword evidence="10 12" id="KW-1208">Phospholipid metabolism</keyword>
<feature type="active site" description="Charge relay system; for autoendoproteolytic cleavage activity" evidence="12">
    <location>
        <position position="149"/>
    </location>
</feature>
<sequence length="288" mass="31939">MANFDRLKITLQYITPKHLISRAMGKFASAEAGWFTRAFTQWFIKRYNVDMSEAAESDPRAYATFNAFFTRPLRADARPLEAAEGELAHPVDGAVSQLGSIKGDTIIQAKNHDYSMQELLGGDYDLAKEFTNGSFATIYLAPRDYHRIHMPLKGTLRQMIYVPGDLFSVNPFTAENVPNLFARNERVIAVFDSEKGPFAMVLVGATIVASIETIWAGTVTPPRGPGIHSWDYPASGLNSIKLDIGEEMGRFKLGSTVILVFPEDMMEFAANLEPQTVTRMGTVMGTLK</sequence>
<dbReference type="UniPathway" id="UPA00558">
    <property type="reaction ID" value="UER00616"/>
</dbReference>
<keyword evidence="3 12" id="KW-0444">Lipid biosynthesis</keyword>
<proteinExistence type="inferred from homology"/>
<evidence type="ECO:0000313" key="14">
    <source>
        <dbReference type="Proteomes" id="UP000288395"/>
    </source>
</evidence>
<dbReference type="HAMAP" id="MF_00662">
    <property type="entry name" value="PS_decarb_PSD_B_type1"/>
    <property type="match status" value="1"/>
</dbReference>
<dbReference type="AlphaFoldDB" id="A0A432VRV5"/>
<keyword evidence="5 12" id="KW-0443">Lipid metabolism</keyword>
<dbReference type="InterPro" id="IPR033178">
    <property type="entry name" value="PSD_type1_pro"/>
</dbReference>
<dbReference type="PANTHER" id="PTHR10067">
    <property type="entry name" value="PHOSPHATIDYLSERINE DECARBOXYLASE"/>
    <property type="match status" value="1"/>
</dbReference>
<feature type="active site" description="Charge relay system; for autoendoproteolytic cleavage activity" evidence="12">
    <location>
        <position position="255"/>
    </location>
</feature>
<evidence type="ECO:0000256" key="10">
    <source>
        <dbReference type="ARBA" id="ARBA00023264"/>
    </source>
</evidence>
<evidence type="ECO:0000256" key="6">
    <source>
        <dbReference type="ARBA" id="ARBA00023136"/>
    </source>
</evidence>
<feature type="chain" id="PRO_5023467000" description="Phosphatidylserine decarboxylase beta chain" evidence="12">
    <location>
        <begin position="1"/>
        <end position="254"/>
    </location>
</feature>
<evidence type="ECO:0000256" key="9">
    <source>
        <dbReference type="ARBA" id="ARBA00023239"/>
    </source>
</evidence>
<evidence type="ECO:0000256" key="12">
    <source>
        <dbReference type="HAMAP-Rule" id="MF_00662"/>
    </source>
</evidence>
<dbReference type="GO" id="GO:0006646">
    <property type="term" value="P:phosphatidylethanolamine biosynthetic process"/>
    <property type="evidence" value="ECO:0007669"/>
    <property type="project" value="UniProtKB-UniRule"/>
</dbReference>
<comment type="cofactor">
    <cofactor evidence="12">
        <name>pyruvate</name>
        <dbReference type="ChEBI" id="CHEBI:15361"/>
    </cofactor>
    <text evidence="12">Binds 1 pyruvoyl group covalently per subunit.</text>
</comment>
<accession>A0A432VRV5</accession>
<protein>
    <recommendedName>
        <fullName evidence="12">Phosphatidylserine decarboxylase proenzyme</fullName>
        <ecNumber evidence="12">4.1.1.65</ecNumber>
    </recommendedName>
    <component>
        <recommendedName>
            <fullName evidence="12">Phosphatidylserine decarboxylase alpha chain</fullName>
        </recommendedName>
    </component>
    <component>
        <recommendedName>
            <fullName evidence="12">Phosphatidylserine decarboxylase beta chain</fullName>
        </recommendedName>
    </component>
</protein>
<comment type="similarity">
    <text evidence="12">Belongs to the phosphatidylserine decarboxylase family. PSD-B subfamily. Prokaryotic type I sub-subfamily.</text>
</comment>
<feature type="active site" description="Charge relay system; for autoendoproteolytic cleavage activity" evidence="12">
    <location>
        <position position="92"/>
    </location>
</feature>
<dbReference type="Pfam" id="PF02666">
    <property type="entry name" value="PS_Dcarbxylase"/>
    <property type="match status" value="1"/>
</dbReference>
<keyword evidence="8 12" id="KW-0594">Phospholipid biosynthesis</keyword>
<dbReference type="Proteomes" id="UP000288395">
    <property type="component" value="Unassembled WGS sequence"/>
</dbReference>
<evidence type="ECO:0000256" key="4">
    <source>
        <dbReference type="ARBA" id="ARBA00022793"/>
    </source>
</evidence>
<dbReference type="OrthoDB" id="9802030at2"/>
<evidence type="ECO:0000313" key="13">
    <source>
        <dbReference type="EMBL" id="RUO19023.1"/>
    </source>
</evidence>
<gene>
    <name evidence="12 13" type="primary">psd</name>
    <name evidence="13" type="ORF">CWE08_10720</name>
</gene>
<keyword evidence="14" id="KW-1185">Reference proteome</keyword>
<keyword evidence="6 12" id="KW-0472">Membrane</keyword>
<keyword evidence="11 12" id="KW-0670">Pyruvate</keyword>
<name>A0A432VRV5_9GAMM</name>
<dbReference type="InterPro" id="IPR003817">
    <property type="entry name" value="PS_Dcarbxylase"/>
</dbReference>